<dbReference type="AlphaFoldDB" id="A0A6B8MDX9"/>
<dbReference type="RefSeq" id="WP_016921893.1">
    <property type="nucleotide sequence ID" value="NZ_CP044332.1"/>
</dbReference>
<dbReference type="PIRSF" id="PIRSF018634">
    <property type="entry name" value="UCP018634"/>
    <property type="match status" value="1"/>
</dbReference>
<keyword evidence="1" id="KW-0614">Plasmid</keyword>
<gene>
    <name evidence="1" type="ORF">F7D14_20410</name>
</gene>
<keyword evidence="2" id="KW-1185">Reference proteome</keyword>
<protein>
    <submittedName>
        <fullName evidence="1">Type II toxin-antitoxin system RelE/ParE family toxin</fullName>
    </submittedName>
</protein>
<name>A0A6B8MDX9_9HYPH</name>
<proteinExistence type="predicted"/>
<evidence type="ECO:0000313" key="2">
    <source>
        <dbReference type="Proteomes" id="UP000422569"/>
    </source>
</evidence>
<dbReference type="KEGG" id="mpar:F7D14_20410"/>
<reference evidence="1 2" key="1">
    <citation type="submission" date="2019-09" db="EMBL/GenBank/DDBJ databases">
        <title>Isolation and complete genome sequencing of Methylocystis species.</title>
        <authorList>
            <person name="Rumah B.L."/>
            <person name="Stead C.E."/>
            <person name="Stevens B.C."/>
            <person name="Minton N.P."/>
            <person name="Grosse-Honebrink A."/>
            <person name="Zhang Y."/>
        </authorList>
    </citation>
    <scope>NUCLEOTIDE SEQUENCE [LARGE SCALE GENOMIC DNA]</scope>
    <source>
        <strain evidence="1 2">BRCS2</strain>
        <plasmid evidence="1 2">unnamed1</plasmid>
    </source>
</reference>
<dbReference type="Pfam" id="PF06296">
    <property type="entry name" value="RelE"/>
    <property type="match status" value="1"/>
</dbReference>
<accession>A0A6B8MDX9</accession>
<evidence type="ECO:0000313" key="1">
    <source>
        <dbReference type="EMBL" id="QGM99952.1"/>
    </source>
</evidence>
<organism evidence="1 2">
    <name type="scientific">Methylocystis parvus</name>
    <dbReference type="NCBI Taxonomy" id="134"/>
    <lineage>
        <taxon>Bacteria</taxon>
        <taxon>Pseudomonadati</taxon>
        <taxon>Pseudomonadota</taxon>
        <taxon>Alphaproteobacteria</taxon>
        <taxon>Hyphomicrobiales</taxon>
        <taxon>Methylocystaceae</taxon>
        <taxon>Methylocystis</taxon>
    </lineage>
</organism>
<geneLocation type="plasmid" evidence="1">
    <name>unnamed1</name>
</geneLocation>
<dbReference type="InterPro" id="IPR009387">
    <property type="entry name" value="HigB-2"/>
</dbReference>
<dbReference type="EMBL" id="CP044332">
    <property type="protein sequence ID" value="QGM99952.1"/>
    <property type="molecule type" value="Genomic_DNA"/>
</dbReference>
<sequence>MKIFKTKEFARYARREDIDDQRLCEAVARAERGLIDADLGGGLIKQRVGRAGQGRRGGYRTLMAFSSQTRTVFVYGFAKSERDNIGPDELHFWRSVARGFFTMSEEQLGKLIAAQEITEVTCHD</sequence>
<dbReference type="Proteomes" id="UP000422569">
    <property type="component" value="Plasmid unnamed1"/>
</dbReference>